<evidence type="ECO:0000256" key="4">
    <source>
        <dbReference type="ARBA" id="ARBA00048009"/>
    </source>
</evidence>
<dbReference type="AlphaFoldDB" id="A0A7S3LKP7"/>
<comment type="catalytic activity">
    <reaction evidence="4">
        <text>a (2E,4E)-dienoyl-CoA + NADPH + H(+) = a 4,5-saturated-(3E)-enoyl-CoA + NADP(+)</text>
        <dbReference type="Rhea" id="RHEA:45912"/>
        <dbReference type="ChEBI" id="CHEBI:15378"/>
        <dbReference type="ChEBI" id="CHEBI:57783"/>
        <dbReference type="ChEBI" id="CHEBI:58349"/>
        <dbReference type="ChEBI" id="CHEBI:85101"/>
        <dbReference type="ChEBI" id="CHEBI:85493"/>
        <dbReference type="EC" id="1.3.1.124"/>
    </reaction>
</comment>
<dbReference type="EMBL" id="HBIN01004749">
    <property type="protein sequence ID" value="CAE0433052.1"/>
    <property type="molecule type" value="Transcribed_RNA"/>
</dbReference>
<evidence type="ECO:0000256" key="2">
    <source>
        <dbReference type="ARBA" id="ARBA00023002"/>
    </source>
</evidence>
<dbReference type="Gene3D" id="3.40.50.720">
    <property type="entry name" value="NAD(P)-binding Rossmann-like Domain"/>
    <property type="match status" value="1"/>
</dbReference>
<evidence type="ECO:0000256" key="5">
    <source>
        <dbReference type="ARBA" id="ARBA00048340"/>
    </source>
</evidence>
<evidence type="ECO:0000256" key="3">
    <source>
        <dbReference type="ARBA" id="ARBA00026117"/>
    </source>
</evidence>
<dbReference type="EC" id="1.3.1.124" evidence="3"/>
<dbReference type="InterPro" id="IPR045017">
    <property type="entry name" value="DECR2-like"/>
</dbReference>
<dbReference type="PRINTS" id="PR00080">
    <property type="entry name" value="SDRFAMILY"/>
</dbReference>
<protein>
    <recommendedName>
        <fullName evidence="3">2,4-dienoyl-CoA reductase [(3E)-enoyl-CoA-producing]</fullName>
        <ecNumber evidence="3">1.3.1.124</ecNumber>
    </recommendedName>
</protein>
<dbReference type="GO" id="GO:0009062">
    <property type="term" value="P:fatty acid catabolic process"/>
    <property type="evidence" value="ECO:0007669"/>
    <property type="project" value="InterPro"/>
</dbReference>
<dbReference type="SUPFAM" id="SSF51735">
    <property type="entry name" value="NAD(P)-binding Rossmann-fold domains"/>
    <property type="match status" value="1"/>
</dbReference>
<dbReference type="PANTHER" id="PTHR43296:SF2">
    <property type="entry name" value="PEROXISOMAL 2,4-DIENOYL-COA REDUCTASE [(3E)-ENOYL-COA-PRODUCING]"/>
    <property type="match status" value="1"/>
</dbReference>
<dbReference type="GO" id="GO:0008670">
    <property type="term" value="F:2,4-dienoyl-CoA reductase (NADPH) activity"/>
    <property type="evidence" value="ECO:0007669"/>
    <property type="project" value="InterPro"/>
</dbReference>
<name>A0A7S3LKP7_9STRA</name>
<dbReference type="GO" id="GO:0005777">
    <property type="term" value="C:peroxisome"/>
    <property type="evidence" value="ECO:0007669"/>
    <property type="project" value="TreeGrafter"/>
</dbReference>
<dbReference type="FunFam" id="3.40.50.720:FF:000084">
    <property type="entry name" value="Short-chain dehydrogenase reductase"/>
    <property type="match status" value="1"/>
</dbReference>
<accession>A0A7S3LKP7</accession>
<dbReference type="Pfam" id="PF13561">
    <property type="entry name" value="adh_short_C2"/>
    <property type="match status" value="1"/>
</dbReference>
<proteinExistence type="predicted"/>
<dbReference type="InterPro" id="IPR036291">
    <property type="entry name" value="NAD(P)-bd_dom_sf"/>
</dbReference>
<comment type="catalytic activity">
    <reaction evidence="5">
        <text>a (2E,4Z)-dienoyl-CoA + NADPH + H(+) = a 4,5-saturated-(3E)-enoyl-CoA + NADP(+)</text>
        <dbReference type="Rhea" id="RHEA:61892"/>
        <dbReference type="ChEBI" id="CHEBI:15378"/>
        <dbReference type="ChEBI" id="CHEBI:57783"/>
        <dbReference type="ChEBI" id="CHEBI:58349"/>
        <dbReference type="ChEBI" id="CHEBI:85099"/>
        <dbReference type="ChEBI" id="CHEBI:85493"/>
        <dbReference type="EC" id="1.3.1.124"/>
    </reaction>
</comment>
<gene>
    <name evidence="6" type="ORF">ASTO00021_LOCUS3370</name>
</gene>
<evidence type="ECO:0000313" key="6">
    <source>
        <dbReference type="EMBL" id="CAE0433052.1"/>
    </source>
</evidence>
<dbReference type="InterPro" id="IPR002347">
    <property type="entry name" value="SDR_fam"/>
</dbReference>
<sequence>MTSPFKSDCIKGRVALITGGGSGIGFGIAKTLGEHGAKVVIMGRRQKFLDDAVLKLNSYGIEASCHVGDVRKEEDAKKVVDYTLEQYGRLDTLVNSAAGNFLALAEDMSVNAFRTVLEIDTFGVFNMSRHAFTSLKDSGNGVIINISATLHYGASWYQTHATAAKAAIDQLTRQFALEWGLYDIRVNGIAPGPIEGTPGLMKLSGTQANQKLYAEMVPLRRAGTTTDIGMTALFLCTSGGAYISGDTIVVDGGAWLWRPPPIPREKVSEISRGVENKSRNLKAKL</sequence>
<reference evidence="6" key="1">
    <citation type="submission" date="2021-01" db="EMBL/GenBank/DDBJ databases">
        <authorList>
            <person name="Corre E."/>
            <person name="Pelletier E."/>
            <person name="Niang G."/>
            <person name="Scheremetjew M."/>
            <person name="Finn R."/>
            <person name="Kale V."/>
            <person name="Holt S."/>
            <person name="Cochrane G."/>
            <person name="Meng A."/>
            <person name="Brown T."/>
            <person name="Cohen L."/>
        </authorList>
    </citation>
    <scope>NUCLEOTIDE SEQUENCE</scope>
    <source>
        <strain evidence="6">GSBS06</strain>
    </source>
</reference>
<keyword evidence="2" id="KW-0560">Oxidoreductase</keyword>
<dbReference type="PANTHER" id="PTHR43296">
    <property type="entry name" value="PEROXISOMAL 2,4-DIENOYL-COA REDUCTASE"/>
    <property type="match status" value="1"/>
</dbReference>
<keyword evidence="1" id="KW-0521">NADP</keyword>
<dbReference type="PRINTS" id="PR00081">
    <property type="entry name" value="GDHRDH"/>
</dbReference>
<organism evidence="6">
    <name type="scientific">Aplanochytrium stocchinoi</name>
    <dbReference type="NCBI Taxonomy" id="215587"/>
    <lineage>
        <taxon>Eukaryota</taxon>
        <taxon>Sar</taxon>
        <taxon>Stramenopiles</taxon>
        <taxon>Bigyra</taxon>
        <taxon>Labyrinthulomycetes</taxon>
        <taxon>Thraustochytrida</taxon>
        <taxon>Thraustochytriidae</taxon>
        <taxon>Aplanochytrium</taxon>
    </lineage>
</organism>
<evidence type="ECO:0000256" key="1">
    <source>
        <dbReference type="ARBA" id="ARBA00022857"/>
    </source>
</evidence>